<dbReference type="EMBL" id="JBDPZC010000001">
    <property type="protein sequence ID" value="MEO3711876.1"/>
    <property type="molecule type" value="Genomic_DNA"/>
</dbReference>
<keyword evidence="1" id="KW-1133">Transmembrane helix</keyword>
<dbReference type="InterPro" id="IPR012902">
    <property type="entry name" value="N_methyl_site"/>
</dbReference>
<reference evidence="2 3" key="1">
    <citation type="submission" date="2024-05" db="EMBL/GenBank/DDBJ databases">
        <title>Roseateles sp. 2.12 16S ribosomal RNA gene Genome sequencing and assembly.</title>
        <authorList>
            <person name="Woo H."/>
        </authorList>
    </citation>
    <scope>NUCLEOTIDE SEQUENCE [LARGE SCALE GENOMIC DNA]</scope>
    <source>
        <strain evidence="2 3">2.12</strain>
    </source>
</reference>
<keyword evidence="1" id="KW-0472">Membrane</keyword>
<evidence type="ECO:0000313" key="3">
    <source>
        <dbReference type="Proteomes" id="UP001462640"/>
    </source>
</evidence>
<accession>A0ABV0GA09</accession>
<organism evidence="2 3">
    <name type="scientific">Roseateles flavus</name>
    <dbReference type="NCBI Taxonomy" id="3149041"/>
    <lineage>
        <taxon>Bacteria</taxon>
        <taxon>Pseudomonadati</taxon>
        <taxon>Pseudomonadota</taxon>
        <taxon>Betaproteobacteria</taxon>
        <taxon>Burkholderiales</taxon>
        <taxon>Sphaerotilaceae</taxon>
        <taxon>Roseateles</taxon>
    </lineage>
</organism>
<keyword evidence="3" id="KW-1185">Reference proteome</keyword>
<proteinExistence type="predicted"/>
<gene>
    <name evidence="2" type="ORF">ABDJ40_03745</name>
</gene>
<dbReference type="RefSeq" id="WP_347606251.1">
    <property type="nucleotide sequence ID" value="NZ_JBDPZC010000001.1"/>
</dbReference>
<comment type="caution">
    <text evidence="2">The sequence shown here is derived from an EMBL/GenBank/DDBJ whole genome shotgun (WGS) entry which is preliminary data.</text>
</comment>
<evidence type="ECO:0000256" key="1">
    <source>
        <dbReference type="SAM" id="Phobius"/>
    </source>
</evidence>
<sequence>MTFQQGRRRPRQRGIALIEAMIGVLIFAFGVLGLIGLQAAMTRAQTNTKFRADAANLAADLIALIQTDTIANMKQYEKASCAAYPRCKEWRTKVKSVLPSAEDPEVTVDTGTSKVDIIIRWQQGSDTNQYQTVLMWQP</sequence>
<protein>
    <submittedName>
        <fullName evidence="2">Prepilin-type N-terminal cleavage/methylation domain-containing protein</fullName>
    </submittedName>
</protein>
<evidence type="ECO:0000313" key="2">
    <source>
        <dbReference type="EMBL" id="MEO3711876.1"/>
    </source>
</evidence>
<keyword evidence="1" id="KW-0812">Transmembrane</keyword>
<feature type="transmembrane region" description="Helical" evidence="1">
    <location>
        <begin position="20"/>
        <end position="41"/>
    </location>
</feature>
<dbReference type="Proteomes" id="UP001462640">
    <property type="component" value="Unassembled WGS sequence"/>
</dbReference>
<name>A0ABV0GA09_9BURK</name>
<dbReference type="Pfam" id="PF07963">
    <property type="entry name" value="N_methyl"/>
    <property type="match status" value="1"/>
</dbReference>